<feature type="domain" description="Dilute" evidence="1">
    <location>
        <begin position="178"/>
        <end position="236"/>
    </location>
</feature>
<dbReference type="Proteomes" id="UP000290289">
    <property type="component" value="Chromosome 12"/>
</dbReference>
<protein>
    <recommendedName>
        <fullName evidence="1">Dilute domain-containing protein</fullName>
    </recommendedName>
</protein>
<dbReference type="EMBL" id="RDQH01000338">
    <property type="protein sequence ID" value="RXH82609.1"/>
    <property type="molecule type" value="Genomic_DNA"/>
</dbReference>
<name>A0A498IHN2_MALDO</name>
<evidence type="ECO:0000313" key="3">
    <source>
        <dbReference type="Proteomes" id="UP000290289"/>
    </source>
</evidence>
<evidence type="ECO:0000313" key="2">
    <source>
        <dbReference type="EMBL" id="RXH82609.1"/>
    </source>
</evidence>
<dbReference type="PROSITE" id="PS51126">
    <property type="entry name" value="DILUTE"/>
    <property type="match status" value="1"/>
</dbReference>
<reference evidence="2 3" key="1">
    <citation type="submission" date="2018-10" db="EMBL/GenBank/DDBJ databases">
        <title>A high-quality apple genome assembly.</title>
        <authorList>
            <person name="Hu J."/>
        </authorList>
    </citation>
    <scope>NUCLEOTIDE SEQUENCE [LARGE SCALE GENOMIC DNA]</scope>
    <source>
        <strain evidence="3">cv. HFTH1</strain>
        <tissue evidence="2">Young leaf</tissue>
    </source>
</reference>
<proteinExistence type="predicted"/>
<dbReference type="PANTHER" id="PTHR47481:SF30">
    <property type="entry name" value="CCHC-TYPE DOMAIN-CONTAINING PROTEIN"/>
    <property type="match status" value="1"/>
</dbReference>
<dbReference type="InterPro" id="IPR002710">
    <property type="entry name" value="Dilute_dom"/>
</dbReference>
<dbReference type="PANTHER" id="PTHR47481">
    <property type="match status" value="1"/>
</dbReference>
<evidence type="ECO:0000259" key="1">
    <source>
        <dbReference type="PROSITE" id="PS51126"/>
    </source>
</evidence>
<gene>
    <name evidence="2" type="ORF">DVH24_036950</name>
</gene>
<comment type="caution">
    <text evidence="2">The sequence shown here is derived from an EMBL/GenBank/DDBJ whole genome shotgun (WGS) entry which is preliminary data.</text>
</comment>
<accession>A0A498IHN2</accession>
<dbReference type="AlphaFoldDB" id="A0A498IHN2"/>
<keyword evidence="3" id="KW-1185">Reference proteome</keyword>
<sequence length="236" mass="26500">MASSVATPLTNVSAFLPLKLDRHNYLLWRAQFVPLLRSRSLMPFVDGTSKYPPAFLIDDDGQLTDAINPLFEPCIQQDQMFLSPPVMHVVVKCVSAAEAWTALQERYAPSSHNRVIQLRGELLNLRCGDLSIFDFLDKINNLADQLALSGALMSDAVKSRLGASDLLLPIFQLVLLRSDLVRQVEAKYPTLLFKQQLTAYVEKIYGIVRDNLKKELSLHLSSCIQVLGWKSNCIQL</sequence>
<organism evidence="2 3">
    <name type="scientific">Malus domestica</name>
    <name type="common">Apple</name>
    <name type="synonym">Pyrus malus</name>
    <dbReference type="NCBI Taxonomy" id="3750"/>
    <lineage>
        <taxon>Eukaryota</taxon>
        <taxon>Viridiplantae</taxon>
        <taxon>Streptophyta</taxon>
        <taxon>Embryophyta</taxon>
        <taxon>Tracheophyta</taxon>
        <taxon>Spermatophyta</taxon>
        <taxon>Magnoliopsida</taxon>
        <taxon>eudicotyledons</taxon>
        <taxon>Gunneridae</taxon>
        <taxon>Pentapetalae</taxon>
        <taxon>rosids</taxon>
        <taxon>fabids</taxon>
        <taxon>Rosales</taxon>
        <taxon>Rosaceae</taxon>
        <taxon>Amygdaloideae</taxon>
        <taxon>Maleae</taxon>
        <taxon>Malus</taxon>
    </lineage>
</organism>